<sequence>MLKSKRFSSALLLFLLSYGVFAQSVIHGPSRISLDRLARYESVIEEQIEEGNIPGAVTLVYQDGEVIQHEAYGVSDVDSNKPMLKNQLFFIQSMSKPIITTGIMMLYEEGYFQLNDPVEKYLPWFKDFRIANDPSQGIAGGTRAAKNKITIAQLLSHTAGFSHGIAAGKLEEEIREAMYGSPQENIESRVQTLVSLPLIGEPGEQWYYSASPDVLSLLIETFSGMNTADFLQQRLFDPLEMKDTGYNLNEEQQKRMVQVHTIDENGKLIKQENQTPTSGNTVFGGTHGLFSTAEDYLKFSRMLLNGGESNGIQFLSPKTIEIMTMDQADGLYDGAGHGFGFGFAVLEDLADAKKLGSVGQYFWSGAYCTFFFIDPKEDLISIFMTQMNPYSNYWGDKMRQMVYQSIQ</sequence>
<organism evidence="3 4">
    <name type="scientific">Algoriphagus halophilus</name>
    <dbReference type="NCBI Taxonomy" id="226505"/>
    <lineage>
        <taxon>Bacteria</taxon>
        <taxon>Pseudomonadati</taxon>
        <taxon>Bacteroidota</taxon>
        <taxon>Cytophagia</taxon>
        <taxon>Cytophagales</taxon>
        <taxon>Cyclobacteriaceae</taxon>
        <taxon>Algoriphagus</taxon>
    </lineage>
</organism>
<proteinExistence type="predicted"/>
<accession>A0A1N6EJR0</accession>
<dbReference type="PANTHER" id="PTHR43283">
    <property type="entry name" value="BETA-LACTAMASE-RELATED"/>
    <property type="match status" value="1"/>
</dbReference>
<dbReference type="EMBL" id="FSRC01000001">
    <property type="protein sequence ID" value="SIN83289.1"/>
    <property type="molecule type" value="Genomic_DNA"/>
</dbReference>
<feature type="chain" id="PRO_5012816963" evidence="1">
    <location>
        <begin position="23"/>
        <end position="407"/>
    </location>
</feature>
<dbReference type="OrthoDB" id="1522765at2"/>
<dbReference type="Gene3D" id="3.40.710.10">
    <property type="entry name" value="DD-peptidase/beta-lactamase superfamily"/>
    <property type="match status" value="1"/>
</dbReference>
<reference evidence="4" key="1">
    <citation type="submission" date="2016-11" db="EMBL/GenBank/DDBJ databases">
        <authorList>
            <person name="Varghese N."/>
            <person name="Submissions S."/>
        </authorList>
    </citation>
    <scope>NUCLEOTIDE SEQUENCE [LARGE SCALE GENOMIC DNA]</scope>
    <source>
        <strain evidence="4">DSM 15292</strain>
    </source>
</reference>
<dbReference type="AlphaFoldDB" id="A0A1N6EJR0"/>
<keyword evidence="1" id="KW-0732">Signal</keyword>
<dbReference type="PANTHER" id="PTHR43283:SF3">
    <property type="entry name" value="BETA-LACTAMASE FAMILY PROTEIN (AFU_ORTHOLOGUE AFUA_5G07500)"/>
    <property type="match status" value="1"/>
</dbReference>
<gene>
    <name evidence="3" type="ORF">SAMN05444394_2236</name>
</gene>
<dbReference type="STRING" id="226505.SAMN05444394_2236"/>
<dbReference type="Pfam" id="PF00144">
    <property type="entry name" value="Beta-lactamase"/>
    <property type="match status" value="1"/>
</dbReference>
<evidence type="ECO:0000313" key="4">
    <source>
        <dbReference type="Proteomes" id="UP000185221"/>
    </source>
</evidence>
<dbReference type="SUPFAM" id="SSF56601">
    <property type="entry name" value="beta-lactamase/transpeptidase-like"/>
    <property type="match status" value="1"/>
</dbReference>
<evidence type="ECO:0000259" key="2">
    <source>
        <dbReference type="Pfam" id="PF00144"/>
    </source>
</evidence>
<name>A0A1N6EJR0_9BACT</name>
<keyword evidence="4" id="KW-1185">Reference proteome</keyword>
<feature type="signal peptide" evidence="1">
    <location>
        <begin position="1"/>
        <end position="22"/>
    </location>
</feature>
<feature type="domain" description="Beta-lactamase-related" evidence="2">
    <location>
        <begin position="42"/>
        <end position="389"/>
    </location>
</feature>
<evidence type="ECO:0000256" key="1">
    <source>
        <dbReference type="SAM" id="SignalP"/>
    </source>
</evidence>
<dbReference type="Proteomes" id="UP000185221">
    <property type="component" value="Unassembled WGS sequence"/>
</dbReference>
<dbReference type="InterPro" id="IPR012338">
    <property type="entry name" value="Beta-lactam/transpept-like"/>
</dbReference>
<protein>
    <submittedName>
        <fullName evidence="3">CubicO group peptidase, beta-lactamase class C family</fullName>
    </submittedName>
</protein>
<dbReference type="InterPro" id="IPR050789">
    <property type="entry name" value="Diverse_Enzym_Activities"/>
</dbReference>
<dbReference type="RefSeq" id="WP_074224890.1">
    <property type="nucleotide sequence ID" value="NZ_FSRC01000001.1"/>
</dbReference>
<dbReference type="InterPro" id="IPR001466">
    <property type="entry name" value="Beta-lactam-related"/>
</dbReference>
<evidence type="ECO:0000313" key="3">
    <source>
        <dbReference type="EMBL" id="SIN83289.1"/>
    </source>
</evidence>